<evidence type="ECO:0000256" key="2">
    <source>
        <dbReference type="ARBA" id="ARBA00022516"/>
    </source>
</evidence>
<keyword evidence="8" id="KW-0511">Multifunctional enzyme</keyword>
<evidence type="ECO:0000259" key="9">
    <source>
        <dbReference type="Pfam" id="PF00698"/>
    </source>
</evidence>
<feature type="non-terminal residue" evidence="10">
    <location>
        <position position="1"/>
    </location>
</feature>
<evidence type="ECO:0000256" key="7">
    <source>
        <dbReference type="ARBA" id="ARBA00023160"/>
    </source>
</evidence>
<keyword evidence="2" id="KW-0444">Lipid biosynthesis</keyword>
<dbReference type="SUPFAM" id="SSF52151">
    <property type="entry name" value="FabD/lysophospholipase-like"/>
    <property type="match status" value="1"/>
</dbReference>
<keyword evidence="5" id="KW-0560">Oxidoreductase</keyword>
<evidence type="ECO:0000256" key="8">
    <source>
        <dbReference type="ARBA" id="ARBA00023268"/>
    </source>
</evidence>
<evidence type="ECO:0000256" key="6">
    <source>
        <dbReference type="ARBA" id="ARBA00023098"/>
    </source>
</evidence>
<evidence type="ECO:0000313" key="10">
    <source>
        <dbReference type="EMBL" id="KAL0179248.1"/>
    </source>
</evidence>
<dbReference type="GO" id="GO:0016491">
    <property type="term" value="F:oxidoreductase activity"/>
    <property type="evidence" value="ECO:0007669"/>
    <property type="project" value="UniProtKB-KW"/>
</dbReference>
<proteinExistence type="predicted"/>
<keyword evidence="6" id="KW-0443">Lipid metabolism</keyword>
<reference evidence="10 11" key="1">
    <citation type="submission" date="2024-05" db="EMBL/GenBank/DDBJ databases">
        <title>Genome sequencing and assembly of Indian major carp, Cirrhinus mrigala (Hamilton, 1822).</title>
        <authorList>
            <person name="Mohindra V."/>
            <person name="Chowdhury L.M."/>
            <person name="Lal K."/>
            <person name="Jena J.K."/>
        </authorList>
    </citation>
    <scope>NUCLEOTIDE SEQUENCE [LARGE SCALE GENOMIC DNA]</scope>
    <source>
        <strain evidence="10">CM1030</strain>
        <tissue evidence="10">Blood</tissue>
    </source>
</reference>
<keyword evidence="4" id="KW-0521">NADP</keyword>
<evidence type="ECO:0000256" key="4">
    <source>
        <dbReference type="ARBA" id="ARBA00022857"/>
    </source>
</evidence>
<evidence type="ECO:0000256" key="3">
    <source>
        <dbReference type="ARBA" id="ARBA00022832"/>
    </source>
</evidence>
<gene>
    <name evidence="10" type="ORF">M9458_024690</name>
</gene>
<name>A0ABD0PYY9_CIRMR</name>
<keyword evidence="7" id="KW-0275">Fatty acid biosynthesis</keyword>
<keyword evidence="1" id="KW-0596">Phosphopantetheine</keyword>
<evidence type="ECO:0000313" key="11">
    <source>
        <dbReference type="Proteomes" id="UP001529510"/>
    </source>
</evidence>
<dbReference type="InterPro" id="IPR050091">
    <property type="entry name" value="PKS_NRPS_Biosynth_Enz"/>
</dbReference>
<keyword evidence="11" id="KW-1185">Reference proteome</keyword>
<feature type="domain" description="Malonyl-CoA:ACP transacylase (MAT)" evidence="9">
    <location>
        <begin position="1"/>
        <end position="61"/>
    </location>
</feature>
<evidence type="ECO:0000256" key="5">
    <source>
        <dbReference type="ARBA" id="ARBA00023002"/>
    </source>
</evidence>
<dbReference type="Proteomes" id="UP001529510">
    <property type="component" value="Unassembled WGS sequence"/>
</dbReference>
<dbReference type="Pfam" id="PF00698">
    <property type="entry name" value="Acyl_transf_1"/>
    <property type="match status" value="1"/>
</dbReference>
<keyword evidence="3" id="KW-0276">Fatty acid metabolism</keyword>
<dbReference type="PANTHER" id="PTHR43775:SF7">
    <property type="entry name" value="FATTY ACID SYNTHASE"/>
    <property type="match status" value="1"/>
</dbReference>
<dbReference type="InterPro" id="IPR001227">
    <property type="entry name" value="Ac_transferase_dom_sf"/>
</dbReference>
<protein>
    <recommendedName>
        <fullName evidence="9">Malonyl-CoA:ACP transacylase (MAT) domain-containing protein</fullName>
    </recommendedName>
</protein>
<organism evidence="10 11">
    <name type="scientific">Cirrhinus mrigala</name>
    <name type="common">Mrigala</name>
    <dbReference type="NCBI Taxonomy" id="683832"/>
    <lineage>
        <taxon>Eukaryota</taxon>
        <taxon>Metazoa</taxon>
        <taxon>Chordata</taxon>
        <taxon>Craniata</taxon>
        <taxon>Vertebrata</taxon>
        <taxon>Euteleostomi</taxon>
        <taxon>Actinopterygii</taxon>
        <taxon>Neopterygii</taxon>
        <taxon>Teleostei</taxon>
        <taxon>Ostariophysi</taxon>
        <taxon>Cypriniformes</taxon>
        <taxon>Cyprinidae</taxon>
        <taxon>Labeoninae</taxon>
        <taxon>Labeonini</taxon>
        <taxon>Cirrhinus</taxon>
    </lineage>
</organism>
<dbReference type="InterPro" id="IPR014043">
    <property type="entry name" value="Acyl_transferase_dom"/>
</dbReference>
<dbReference type="InterPro" id="IPR016035">
    <property type="entry name" value="Acyl_Trfase/lysoPLipase"/>
</dbReference>
<dbReference type="AlphaFoldDB" id="A0ABD0PYY9"/>
<comment type="caution">
    <text evidence="10">The sequence shown here is derived from an EMBL/GenBank/DDBJ whole genome shotgun (WGS) entry which is preliminary data.</text>
</comment>
<dbReference type="GO" id="GO:0006633">
    <property type="term" value="P:fatty acid biosynthetic process"/>
    <property type="evidence" value="ECO:0007669"/>
    <property type="project" value="UniProtKB-KW"/>
</dbReference>
<dbReference type="EMBL" id="JAMKFB020000012">
    <property type="protein sequence ID" value="KAL0179248.1"/>
    <property type="molecule type" value="Genomic_DNA"/>
</dbReference>
<sequence length="61" mass="6312">IDMLQKMGLRPDGIVGHSVGELACGYADGSLSHSEAILAAYWRGRCIKEANLPPGGMAAVG</sequence>
<dbReference type="Gene3D" id="3.40.366.10">
    <property type="entry name" value="Malonyl-Coenzyme A Acyl Carrier Protein, domain 2"/>
    <property type="match status" value="1"/>
</dbReference>
<accession>A0ABD0PYY9</accession>
<evidence type="ECO:0000256" key="1">
    <source>
        <dbReference type="ARBA" id="ARBA00022450"/>
    </source>
</evidence>
<dbReference type="PANTHER" id="PTHR43775">
    <property type="entry name" value="FATTY ACID SYNTHASE"/>
    <property type="match status" value="1"/>
</dbReference>